<accession>A0A2V5IDJ1</accession>
<evidence type="ECO:0000313" key="2">
    <source>
        <dbReference type="Proteomes" id="UP000248817"/>
    </source>
</evidence>
<dbReference type="EMBL" id="KZ825478">
    <property type="protein sequence ID" value="PYI34151.1"/>
    <property type="molecule type" value="Genomic_DNA"/>
</dbReference>
<protein>
    <submittedName>
        <fullName evidence="1">Uncharacterized protein</fullName>
    </submittedName>
</protein>
<name>A0A2V5IDJ1_9EURO</name>
<sequence length="108" mass="12019">MAPLSTQSAMSKLIHTSKLIQRCKGVTPGEAKRINHLHAVSLLRERYPPEDTTGAERQSAYLDFLREVQSQGGRSMVVLCAVGLGLLYWTKHYNGIHSWSWQSGDGHA</sequence>
<reference evidence="1 2" key="1">
    <citation type="submission" date="2018-02" db="EMBL/GenBank/DDBJ databases">
        <title>The genomes of Aspergillus section Nigri reveals drivers in fungal speciation.</title>
        <authorList>
            <consortium name="DOE Joint Genome Institute"/>
            <person name="Vesth T.C."/>
            <person name="Nybo J."/>
            <person name="Theobald S."/>
            <person name="Brandl J."/>
            <person name="Frisvad J.C."/>
            <person name="Nielsen K.F."/>
            <person name="Lyhne E.K."/>
            <person name="Kogle M.E."/>
            <person name="Kuo A."/>
            <person name="Riley R."/>
            <person name="Clum A."/>
            <person name="Nolan M."/>
            <person name="Lipzen A."/>
            <person name="Salamov A."/>
            <person name="Henrissat B."/>
            <person name="Wiebenga A."/>
            <person name="De vries R.P."/>
            <person name="Grigoriev I.V."/>
            <person name="Mortensen U.H."/>
            <person name="Andersen M.R."/>
            <person name="Baker S.E."/>
        </authorList>
    </citation>
    <scope>NUCLEOTIDE SEQUENCE [LARGE SCALE GENOMIC DNA]</scope>
    <source>
        <strain evidence="1 2">CBS 114.80</strain>
    </source>
</reference>
<dbReference type="AlphaFoldDB" id="A0A2V5IDJ1"/>
<organism evidence="1 2">
    <name type="scientific">Aspergillus indologenus CBS 114.80</name>
    <dbReference type="NCBI Taxonomy" id="1450541"/>
    <lineage>
        <taxon>Eukaryota</taxon>
        <taxon>Fungi</taxon>
        <taxon>Dikarya</taxon>
        <taxon>Ascomycota</taxon>
        <taxon>Pezizomycotina</taxon>
        <taxon>Eurotiomycetes</taxon>
        <taxon>Eurotiomycetidae</taxon>
        <taxon>Eurotiales</taxon>
        <taxon>Aspergillaceae</taxon>
        <taxon>Aspergillus</taxon>
        <taxon>Aspergillus subgen. Circumdati</taxon>
    </lineage>
</organism>
<proteinExistence type="predicted"/>
<evidence type="ECO:0000313" key="1">
    <source>
        <dbReference type="EMBL" id="PYI34151.1"/>
    </source>
</evidence>
<keyword evidence="2" id="KW-1185">Reference proteome</keyword>
<dbReference type="Proteomes" id="UP000248817">
    <property type="component" value="Unassembled WGS sequence"/>
</dbReference>
<gene>
    <name evidence="1" type="ORF">BP00DRAFT_423433</name>
</gene>